<reference evidence="1" key="1">
    <citation type="submission" date="2021-06" db="EMBL/GenBank/DDBJ databases">
        <authorList>
            <person name="Kallberg Y."/>
            <person name="Tangrot J."/>
            <person name="Rosling A."/>
        </authorList>
    </citation>
    <scope>NUCLEOTIDE SEQUENCE</scope>
    <source>
        <strain evidence="1">28 12/20/2015</strain>
    </source>
</reference>
<proteinExistence type="predicted"/>
<comment type="caution">
    <text evidence="1">The sequence shown here is derived from an EMBL/GenBank/DDBJ whole genome shotgun (WGS) entry which is preliminary data.</text>
</comment>
<name>A0ACA9MXQ8_9GLOM</name>
<gene>
    <name evidence="1" type="ORF">SPELUC_LOCUS7701</name>
</gene>
<sequence length="72" mass="7899">VEGHKTSMSSSIYLAATHRKYVIYLHGGKVVVLGEQDLQDSSLYRGAMSEYHSDIIGINQGLDSLSVPYSPK</sequence>
<feature type="non-terminal residue" evidence="1">
    <location>
        <position position="1"/>
    </location>
</feature>
<dbReference type="Proteomes" id="UP000789366">
    <property type="component" value="Unassembled WGS sequence"/>
</dbReference>
<protein>
    <submittedName>
        <fullName evidence="1">13212_t:CDS:1</fullName>
    </submittedName>
</protein>
<evidence type="ECO:0000313" key="1">
    <source>
        <dbReference type="EMBL" id="CAG8616426.1"/>
    </source>
</evidence>
<organism evidence="1 2">
    <name type="scientific">Cetraspora pellucida</name>
    <dbReference type="NCBI Taxonomy" id="1433469"/>
    <lineage>
        <taxon>Eukaryota</taxon>
        <taxon>Fungi</taxon>
        <taxon>Fungi incertae sedis</taxon>
        <taxon>Mucoromycota</taxon>
        <taxon>Glomeromycotina</taxon>
        <taxon>Glomeromycetes</taxon>
        <taxon>Diversisporales</taxon>
        <taxon>Gigasporaceae</taxon>
        <taxon>Cetraspora</taxon>
    </lineage>
</organism>
<evidence type="ECO:0000313" key="2">
    <source>
        <dbReference type="Proteomes" id="UP000789366"/>
    </source>
</evidence>
<accession>A0ACA9MXQ8</accession>
<dbReference type="EMBL" id="CAJVPW010010516">
    <property type="protein sequence ID" value="CAG8616426.1"/>
    <property type="molecule type" value="Genomic_DNA"/>
</dbReference>
<keyword evidence="2" id="KW-1185">Reference proteome</keyword>